<keyword evidence="1" id="KW-1133">Transmembrane helix</keyword>
<name>A0A0E9W8D7_ANGAN</name>
<dbReference type="EMBL" id="GBXM01021923">
    <property type="protein sequence ID" value="JAH86654.1"/>
    <property type="molecule type" value="Transcribed_RNA"/>
</dbReference>
<dbReference type="AlphaFoldDB" id="A0A0E9W8D7"/>
<feature type="transmembrane region" description="Helical" evidence="1">
    <location>
        <begin position="6"/>
        <end position="27"/>
    </location>
</feature>
<organism evidence="2">
    <name type="scientific">Anguilla anguilla</name>
    <name type="common">European freshwater eel</name>
    <name type="synonym">Muraena anguilla</name>
    <dbReference type="NCBI Taxonomy" id="7936"/>
    <lineage>
        <taxon>Eukaryota</taxon>
        <taxon>Metazoa</taxon>
        <taxon>Chordata</taxon>
        <taxon>Craniata</taxon>
        <taxon>Vertebrata</taxon>
        <taxon>Euteleostomi</taxon>
        <taxon>Actinopterygii</taxon>
        <taxon>Neopterygii</taxon>
        <taxon>Teleostei</taxon>
        <taxon>Anguilliformes</taxon>
        <taxon>Anguillidae</taxon>
        <taxon>Anguilla</taxon>
    </lineage>
</organism>
<evidence type="ECO:0000256" key="1">
    <source>
        <dbReference type="SAM" id="Phobius"/>
    </source>
</evidence>
<keyword evidence="1" id="KW-0472">Membrane</keyword>
<reference evidence="2" key="2">
    <citation type="journal article" date="2015" name="Fish Shellfish Immunol.">
        <title>Early steps in the European eel (Anguilla anguilla)-Vibrio vulnificus interaction in the gills: Role of the RtxA13 toxin.</title>
        <authorList>
            <person name="Callol A."/>
            <person name="Pajuelo D."/>
            <person name="Ebbesson L."/>
            <person name="Teles M."/>
            <person name="MacKenzie S."/>
            <person name="Amaro C."/>
        </authorList>
    </citation>
    <scope>NUCLEOTIDE SEQUENCE</scope>
</reference>
<keyword evidence="1" id="KW-0812">Transmembrane</keyword>
<proteinExistence type="predicted"/>
<sequence length="28" mass="3312">MDISGSISVEFLFVFEFLFFYLDCICLL</sequence>
<protein>
    <submittedName>
        <fullName evidence="2">Uncharacterized protein</fullName>
    </submittedName>
</protein>
<evidence type="ECO:0000313" key="2">
    <source>
        <dbReference type="EMBL" id="JAH86654.1"/>
    </source>
</evidence>
<reference evidence="2" key="1">
    <citation type="submission" date="2014-11" db="EMBL/GenBank/DDBJ databases">
        <authorList>
            <person name="Amaro Gonzalez C."/>
        </authorList>
    </citation>
    <scope>NUCLEOTIDE SEQUENCE</scope>
</reference>
<accession>A0A0E9W8D7</accession>